<reference evidence="2 3" key="1">
    <citation type="journal article" date="2021" name="Elife">
        <title>Chloroplast acquisition without the gene transfer in kleptoplastic sea slugs, Plakobranchus ocellatus.</title>
        <authorList>
            <person name="Maeda T."/>
            <person name="Takahashi S."/>
            <person name="Yoshida T."/>
            <person name="Shimamura S."/>
            <person name="Takaki Y."/>
            <person name="Nagai Y."/>
            <person name="Toyoda A."/>
            <person name="Suzuki Y."/>
            <person name="Arimoto A."/>
            <person name="Ishii H."/>
            <person name="Satoh N."/>
            <person name="Nishiyama T."/>
            <person name="Hasebe M."/>
            <person name="Maruyama T."/>
            <person name="Minagawa J."/>
            <person name="Obokata J."/>
            <person name="Shigenobu S."/>
        </authorList>
    </citation>
    <scope>NUCLEOTIDE SEQUENCE [LARGE SCALE GENOMIC DNA]</scope>
</reference>
<gene>
    <name evidence="2" type="ORF">PoB_006997300</name>
</gene>
<accession>A0AAV4DGX1</accession>
<dbReference type="EMBL" id="BLXT01007882">
    <property type="protein sequence ID" value="GFO43468.1"/>
    <property type="molecule type" value="Genomic_DNA"/>
</dbReference>
<sequence length="122" mass="13352">MKEQKNEDGRNKGSEEGGEEGRRGGITVREEIRRGERGGLGVKRTETKLNMKAMKGKKLFLTASLAPWSSPGQAKKLGAITAFLDTPVNVSPHKSLNSSKGVFRSRDKQCCSEEEMVEELSG</sequence>
<dbReference type="Proteomes" id="UP000735302">
    <property type="component" value="Unassembled WGS sequence"/>
</dbReference>
<comment type="caution">
    <text evidence="2">The sequence shown here is derived from an EMBL/GenBank/DDBJ whole genome shotgun (WGS) entry which is preliminary data.</text>
</comment>
<evidence type="ECO:0000313" key="2">
    <source>
        <dbReference type="EMBL" id="GFO43468.1"/>
    </source>
</evidence>
<name>A0AAV4DGX1_9GAST</name>
<organism evidence="2 3">
    <name type="scientific">Plakobranchus ocellatus</name>
    <dbReference type="NCBI Taxonomy" id="259542"/>
    <lineage>
        <taxon>Eukaryota</taxon>
        <taxon>Metazoa</taxon>
        <taxon>Spiralia</taxon>
        <taxon>Lophotrochozoa</taxon>
        <taxon>Mollusca</taxon>
        <taxon>Gastropoda</taxon>
        <taxon>Heterobranchia</taxon>
        <taxon>Euthyneura</taxon>
        <taxon>Panpulmonata</taxon>
        <taxon>Sacoglossa</taxon>
        <taxon>Placobranchoidea</taxon>
        <taxon>Plakobranchidae</taxon>
        <taxon>Plakobranchus</taxon>
    </lineage>
</organism>
<protein>
    <submittedName>
        <fullName evidence="2">Uncharacterized protein</fullName>
    </submittedName>
</protein>
<evidence type="ECO:0000256" key="1">
    <source>
        <dbReference type="SAM" id="MobiDB-lite"/>
    </source>
</evidence>
<dbReference type="AlphaFoldDB" id="A0AAV4DGX1"/>
<keyword evidence="3" id="KW-1185">Reference proteome</keyword>
<proteinExistence type="predicted"/>
<feature type="region of interest" description="Disordered" evidence="1">
    <location>
        <begin position="1"/>
        <end position="29"/>
    </location>
</feature>
<evidence type="ECO:0000313" key="3">
    <source>
        <dbReference type="Proteomes" id="UP000735302"/>
    </source>
</evidence>